<dbReference type="VEuPathDB" id="FungiDB:JI435_147290"/>
<keyword evidence="9" id="KW-1185">Reference proteome</keyword>
<gene>
    <name evidence="8" type="ORF">JI435_147290</name>
</gene>
<dbReference type="GO" id="GO:0020037">
    <property type="term" value="F:heme binding"/>
    <property type="evidence" value="ECO:0007669"/>
    <property type="project" value="InterPro"/>
</dbReference>
<dbReference type="CDD" id="cd11070">
    <property type="entry name" value="CYP56-like"/>
    <property type="match status" value="1"/>
</dbReference>
<dbReference type="InterPro" id="IPR001128">
    <property type="entry name" value="Cyt_P450"/>
</dbReference>
<dbReference type="Proteomes" id="UP000663193">
    <property type="component" value="Chromosome 20"/>
</dbReference>
<dbReference type="SUPFAM" id="SSF48264">
    <property type="entry name" value="Cytochrome P450"/>
    <property type="match status" value="1"/>
</dbReference>
<dbReference type="GO" id="GO:0016705">
    <property type="term" value="F:oxidoreductase activity, acting on paired donors, with incorporation or reduction of molecular oxygen"/>
    <property type="evidence" value="ECO:0007669"/>
    <property type="project" value="InterPro"/>
</dbReference>
<evidence type="ECO:0008006" key="10">
    <source>
        <dbReference type="Google" id="ProtNLM"/>
    </source>
</evidence>
<keyword evidence="4 5" id="KW-0408">Iron</keyword>
<dbReference type="GO" id="GO:0005506">
    <property type="term" value="F:iron ion binding"/>
    <property type="evidence" value="ECO:0007669"/>
    <property type="project" value="InterPro"/>
</dbReference>
<evidence type="ECO:0000256" key="5">
    <source>
        <dbReference type="PIRSR" id="PIRSR602403-1"/>
    </source>
</evidence>
<keyword evidence="7" id="KW-0472">Membrane</keyword>
<dbReference type="PANTHER" id="PTHR24305:SF223">
    <property type="entry name" value="CYTOCHROME P450-DIT2"/>
    <property type="match status" value="1"/>
</dbReference>
<name>A0A7U2NPZ1_PHANO</name>
<evidence type="ECO:0000256" key="1">
    <source>
        <dbReference type="ARBA" id="ARBA00001971"/>
    </source>
</evidence>
<dbReference type="EMBL" id="CP069042">
    <property type="protein sequence ID" value="QRD06165.1"/>
    <property type="molecule type" value="Genomic_DNA"/>
</dbReference>
<keyword evidence="6" id="KW-0503">Monooxygenase</keyword>
<dbReference type="InterPro" id="IPR036396">
    <property type="entry name" value="Cyt_P450_sf"/>
</dbReference>
<organism evidence="8 9">
    <name type="scientific">Phaeosphaeria nodorum (strain SN15 / ATCC MYA-4574 / FGSC 10173)</name>
    <name type="common">Glume blotch fungus</name>
    <name type="synonym">Parastagonospora nodorum</name>
    <dbReference type="NCBI Taxonomy" id="321614"/>
    <lineage>
        <taxon>Eukaryota</taxon>
        <taxon>Fungi</taxon>
        <taxon>Dikarya</taxon>
        <taxon>Ascomycota</taxon>
        <taxon>Pezizomycotina</taxon>
        <taxon>Dothideomycetes</taxon>
        <taxon>Pleosporomycetidae</taxon>
        <taxon>Pleosporales</taxon>
        <taxon>Pleosporineae</taxon>
        <taxon>Phaeosphaeriaceae</taxon>
        <taxon>Parastagonospora</taxon>
    </lineage>
</organism>
<protein>
    <recommendedName>
        <fullName evidence="10">Dit2 protein</fullName>
    </recommendedName>
</protein>
<evidence type="ECO:0000256" key="6">
    <source>
        <dbReference type="RuleBase" id="RU000461"/>
    </source>
</evidence>
<evidence type="ECO:0000256" key="2">
    <source>
        <dbReference type="ARBA" id="ARBA00010617"/>
    </source>
</evidence>
<dbReference type="Gene3D" id="1.10.630.10">
    <property type="entry name" value="Cytochrome P450"/>
    <property type="match status" value="1"/>
</dbReference>
<comment type="cofactor">
    <cofactor evidence="1 5">
        <name>heme</name>
        <dbReference type="ChEBI" id="CHEBI:30413"/>
    </cofactor>
</comment>
<dbReference type="InterPro" id="IPR050121">
    <property type="entry name" value="Cytochrome_P450_monoxygenase"/>
</dbReference>
<dbReference type="PRINTS" id="PR00465">
    <property type="entry name" value="EP450IV"/>
</dbReference>
<keyword evidence="5 6" id="KW-0349">Heme</keyword>
<dbReference type="OrthoDB" id="1470350at2759"/>
<feature type="transmembrane region" description="Helical" evidence="7">
    <location>
        <begin position="7"/>
        <end position="29"/>
    </location>
</feature>
<keyword evidence="7" id="KW-1133">Transmembrane helix</keyword>
<accession>A0A7U2NPZ1</accession>
<evidence type="ECO:0000256" key="4">
    <source>
        <dbReference type="ARBA" id="ARBA00023004"/>
    </source>
</evidence>
<comment type="similarity">
    <text evidence="2 6">Belongs to the cytochrome P450 family.</text>
</comment>
<dbReference type="PANTHER" id="PTHR24305">
    <property type="entry name" value="CYTOCHROME P450"/>
    <property type="match status" value="1"/>
</dbReference>
<dbReference type="AlphaFoldDB" id="A0A7U2NPZ1"/>
<dbReference type="GO" id="GO:0004497">
    <property type="term" value="F:monooxygenase activity"/>
    <property type="evidence" value="ECO:0007669"/>
    <property type="project" value="UniProtKB-KW"/>
</dbReference>
<dbReference type="PROSITE" id="PS00086">
    <property type="entry name" value="CYTOCHROME_P450"/>
    <property type="match status" value="1"/>
</dbReference>
<dbReference type="InterPro" id="IPR017972">
    <property type="entry name" value="Cyt_P450_CS"/>
</dbReference>
<sequence>MFYVYSIIGVLWLSILSYILYRLLTGWILPPSHFPKNIPTIPFYYTLIPLFKDVDQEHMWHIYLRKPLTEFGAVKIYFGGAWNVLITRPEYINQVFKQDEVFPKAGNHVKNPHSILALYTGENVISAINDQWRSFAAIVKPGLQADVDTSVVVKNADKLIEILLREQDSKDAVVMPKPLQDYALANLSEALLGASFGTLDDPNAPLSQMQLQIKPKIFNPFYLNFPLLDHFKLASREEARRLVNKFKKELCEKVLSGHQHKHEKGMESNHLGCRLVTAYEQGLINRYHLQQNCLSMFLAGHENPQILLLSLMRMLAEHQDLQRDLRAHILALSPEDRVDPHALAEIPPLTATIYETLRLYPPISQLMNRRTEQDVVLGTDILLKKGTYCGYNGYTTNRDIHAWGPDSHEFRPSRWGSTTEEIQQLFRKSSSKSTFISFHGGRRTCLGIKFAMMGARISLSKLLTTLEWQLDPTWPRRMTPAGPLMPRMLKLQFKRLGEDVTIYTDQHVDTLR</sequence>
<keyword evidence="6" id="KW-0560">Oxidoreductase</keyword>
<keyword evidence="3 5" id="KW-0479">Metal-binding</keyword>
<evidence type="ECO:0000313" key="8">
    <source>
        <dbReference type="EMBL" id="QRD06165.1"/>
    </source>
</evidence>
<reference evidence="9" key="1">
    <citation type="journal article" date="2021" name="BMC Genomics">
        <title>Chromosome-level genome assembly and manually-curated proteome of model necrotroph Parastagonospora nodorum Sn15 reveals a genome-wide trove of candidate effector homologs, and redundancy of virulence-related functions within an accessory chromosome.</title>
        <authorList>
            <person name="Bertazzoni S."/>
            <person name="Jones D.A.B."/>
            <person name="Phan H.T."/>
            <person name="Tan K.-C."/>
            <person name="Hane J.K."/>
        </authorList>
    </citation>
    <scope>NUCLEOTIDE SEQUENCE [LARGE SCALE GENOMIC DNA]</scope>
    <source>
        <strain evidence="9">SN15 / ATCC MYA-4574 / FGSC 10173)</strain>
    </source>
</reference>
<feature type="binding site" description="axial binding residue" evidence="5">
    <location>
        <position position="445"/>
    </location>
    <ligand>
        <name>heme</name>
        <dbReference type="ChEBI" id="CHEBI:30413"/>
    </ligand>
    <ligandPart>
        <name>Fe</name>
        <dbReference type="ChEBI" id="CHEBI:18248"/>
    </ligandPart>
</feature>
<keyword evidence="7" id="KW-0812">Transmembrane</keyword>
<dbReference type="Pfam" id="PF00067">
    <property type="entry name" value="p450"/>
    <property type="match status" value="1"/>
</dbReference>
<evidence type="ECO:0000256" key="7">
    <source>
        <dbReference type="SAM" id="Phobius"/>
    </source>
</evidence>
<proteinExistence type="inferred from homology"/>
<evidence type="ECO:0000313" key="9">
    <source>
        <dbReference type="Proteomes" id="UP000663193"/>
    </source>
</evidence>
<dbReference type="InterPro" id="IPR002403">
    <property type="entry name" value="Cyt_P450_E_grp-IV"/>
</dbReference>
<evidence type="ECO:0000256" key="3">
    <source>
        <dbReference type="ARBA" id="ARBA00022723"/>
    </source>
</evidence>